<evidence type="ECO:0000313" key="2">
    <source>
        <dbReference type="EMBL" id="GFY61679.1"/>
    </source>
</evidence>
<dbReference type="Proteomes" id="UP000886998">
    <property type="component" value="Unassembled WGS sequence"/>
</dbReference>
<organism evidence="2 3">
    <name type="scientific">Trichonephila inaurata madagascariensis</name>
    <dbReference type="NCBI Taxonomy" id="2747483"/>
    <lineage>
        <taxon>Eukaryota</taxon>
        <taxon>Metazoa</taxon>
        <taxon>Ecdysozoa</taxon>
        <taxon>Arthropoda</taxon>
        <taxon>Chelicerata</taxon>
        <taxon>Arachnida</taxon>
        <taxon>Araneae</taxon>
        <taxon>Araneomorphae</taxon>
        <taxon>Entelegynae</taxon>
        <taxon>Araneoidea</taxon>
        <taxon>Nephilidae</taxon>
        <taxon>Trichonephila</taxon>
        <taxon>Trichonephila inaurata</taxon>
    </lineage>
</organism>
<sequence>MKVIEHIKEYFLDTRGMMDICNVIASFAALLCVTVVIVAGFCFLSFQHKGLFYECQKKHLPRVGRCTKNEQLFISEELREKVYLCVMGQLSKELTEEQKSHMDKYKICFRAAGKKCLDKKSKH</sequence>
<keyword evidence="1" id="KW-0812">Transmembrane</keyword>
<evidence type="ECO:0000313" key="3">
    <source>
        <dbReference type="Proteomes" id="UP000886998"/>
    </source>
</evidence>
<gene>
    <name evidence="2" type="ORF">TNIN_53371</name>
</gene>
<accession>A0A8X6Y2F2</accession>
<protein>
    <submittedName>
        <fullName evidence="2">Uncharacterized protein</fullName>
    </submittedName>
</protein>
<keyword evidence="3" id="KW-1185">Reference proteome</keyword>
<name>A0A8X6Y2F2_9ARAC</name>
<proteinExistence type="predicted"/>
<comment type="caution">
    <text evidence="2">The sequence shown here is derived from an EMBL/GenBank/DDBJ whole genome shotgun (WGS) entry which is preliminary data.</text>
</comment>
<reference evidence="2" key="1">
    <citation type="submission" date="2020-08" db="EMBL/GenBank/DDBJ databases">
        <title>Multicomponent nature underlies the extraordinary mechanical properties of spider dragline silk.</title>
        <authorList>
            <person name="Kono N."/>
            <person name="Nakamura H."/>
            <person name="Mori M."/>
            <person name="Yoshida Y."/>
            <person name="Ohtoshi R."/>
            <person name="Malay A.D."/>
            <person name="Moran D.A.P."/>
            <person name="Tomita M."/>
            <person name="Numata K."/>
            <person name="Arakawa K."/>
        </authorList>
    </citation>
    <scope>NUCLEOTIDE SEQUENCE</scope>
</reference>
<keyword evidence="1" id="KW-1133">Transmembrane helix</keyword>
<feature type="transmembrane region" description="Helical" evidence="1">
    <location>
        <begin position="20"/>
        <end position="46"/>
    </location>
</feature>
<keyword evidence="1" id="KW-0472">Membrane</keyword>
<dbReference type="EMBL" id="BMAV01013776">
    <property type="protein sequence ID" value="GFY61679.1"/>
    <property type="molecule type" value="Genomic_DNA"/>
</dbReference>
<evidence type="ECO:0000256" key="1">
    <source>
        <dbReference type="SAM" id="Phobius"/>
    </source>
</evidence>
<dbReference type="OrthoDB" id="6424365at2759"/>
<dbReference type="AlphaFoldDB" id="A0A8X6Y2F2"/>